<gene>
    <name evidence="1" type="ORF">F2P56_023488</name>
</gene>
<dbReference type="EMBL" id="LIHL02000011">
    <property type="protein sequence ID" value="KAF5453767.1"/>
    <property type="molecule type" value="Genomic_DNA"/>
</dbReference>
<evidence type="ECO:0000313" key="2">
    <source>
        <dbReference type="Proteomes" id="UP000619265"/>
    </source>
</evidence>
<dbReference type="AlphaFoldDB" id="A0A833TXK0"/>
<proteinExistence type="predicted"/>
<dbReference type="Proteomes" id="UP000619265">
    <property type="component" value="Unassembled WGS sequence"/>
</dbReference>
<dbReference type="Gramene" id="Jr11_00030_p2">
    <property type="protein sequence ID" value="cds.Jr11_00030_p2"/>
    <property type="gene ID" value="Jr11_00030"/>
</dbReference>
<reference evidence="1" key="2">
    <citation type="submission" date="2020-03" db="EMBL/GenBank/DDBJ databases">
        <title>Walnut 2.0.</title>
        <authorList>
            <person name="Marrano A."/>
            <person name="Britton M."/>
            <person name="Zimin A.V."/>
            <person name="Zaini P.A."/>
            <person name="Workman R."/>
            <person name="Puiu D."/>
            <person name="Bianco L."/>
            <person name="Allen B.J."/>
            <person name="Troggio M."/>
            <person name="Leslie C.A."/>
            <person name="Timp W."/>
            <person name="Dendekar A."/>
            <person name="Salzberg S.L."/>
            <person name="Neale D.B."/>
        </authorList>
    </citation>
    <scope>NUCLEOTIDE SEQUENCE</scope>
    <source>
        <tissue evidence="1">Leaves</tissue>
    </source>
</reference>
<comment type="caution">
    <text evidence="1">The sequence shown here is derived from an EMBL/GenBank/DDBJ whole genome shotgun (WGS) entry which is preliminary data.</text>
</comment>
<dbReference type="PANTHER" id="PTHR33710:SF77">
    <property type="entry name" value="DNASE I-LIKE SUPERFAMILY PROTEIN"/>
    <property type="match status" value="1"/>
</dbReference>
<accession>A0A833TXK0</accession>
<protein>
    <submittedName>
        <fullName evidence="1">Uncharacterized protein</fullName>
    </submittedName>
</protein>
<name>A0A833TXK0_JUGRE</name>
<sequence length="108" mass="12580">MEDFRIAVMDCGLVDMGYIGSKFTWCNKREGYEVTKYRLDRALVNEAWLNLFVLNQVFVLPVQCSDHNPILIQCTNPAPFETPKQKVFRCEVAWGNREGCMELIKTVW</sequence>
<dbReference type="PANTHER" id="PTHR33710">
    <property type="entry name" value="BNAC02G09200D PROTEIN"/>
    <property type="match status" value="1"/>
</dbReference>
<evidence type="ECO:0000313" key="1">
    <source>
        <dbReference type="EMBL" id="KAF5453767.1"/>
    </source>
</evidence>
<organism evidence="1 2">
    <name type="scientific">Juglans regia</name>
    <name type="common">English walnut</name>
    <dbReference type="NCBI Taxonomy" id="51240"/>
    <lineage>
        <taxon>Eukaryota</taxon>
        <taxon>Viridiplantae</taxon>
        <taxon>Streptophyta</taxon>
        <taxon>Embryophyta</taxon>
        <taxon>Tracheophyta</taxon>
        <taxon>Spermatophyta</taxon>
        <taxon>Magnoliopsida</taxon>
        <taxon>eudicotyledons</taxon>
        <taxon>Gunneridae</taxon>
        <taxon>Pentapetalae</taxon>
        <taxon>rosids</taxon>
        <taxon>fabids</taxon>
        <taxon>Fagales</taxon>
        <taxon>Juglandaceae</taxon>
        <taxon>Juglans</taxon>
    </lineage>
</organism>
<dbReference type="SUPFAM" id="SSF56219">
    <property type="entry name" value="DNase I-like"/>
    <property type="match status" value="1"/>
</dbReference>
<dbReference type="InterPro" id="IPR036691">
    <property type="entry name" value="Endo/exonu/phosph_ase_sf"/>
</dbReference>
<dbReference type="Gene3D" id="3.60.10.10">
    <property type="entry name" value="Endonuclease/exonuclease/phosphatase"/>
    <property type="match status" value="1"/>
</dbReference>
<reference evidence="1" key="1">
    <citation type="submission" date="2015-10" db="EMBL/GenBank/DDBJ databases">
        <authorList>
            <person name="Martinez-Garcia P.J."/>
            <person name="Crepeau M.W."/>
            <person name="Puiu D."/>
            <person name="Gonzalez-Ibeas D."/>
            <person name="Whalen J."/>
            <person name="Stevens K."/>
            <person name="Paul R."/>
            <person name="Butterfield T."/>
            <person name="Britton M."/>
            <person name="Reagan R."/>
            <person name="Chakraborty S."/>
            <person name="Walawage S.L."/>
            <person name="Vasquez-Gross H.A."/>
            <person name="Cardeno C."/>
            <person name="Famula R."/>
            <person name="Pratt K."/>
            <person name="Kuruganti S."/>
            <person name="Aradhya M.K."/>
            <person name="Leslie C.A."/>
            <person name="Dandekar A.M."/>
            <person name="Salzberg S.L."/>
            <person name="Wegrzyn J.L."/>
            <person name="Langley C.H."/>
            <person name="Neale D.B."/>
        </authorList>
    </citation>
    <scope>NUCLEOTIDE SEQUENCE</scope>
    <source>
        <tissue evidence="1">Leaves</tissue>
    </source>
</reference>